<keyword evidence="2" id="KW-1185">Reference proteome</keyword>
<dbReference type="Proteomes" id="UP001500711">
    <property type="component" value="Unassembled WGS sequence"/>
</dbReference>
<gene>
    <name evidence="1" type="ORF">GCM10022267_14770</name>
</gene>
<accession>A0ABP7AC89</accession>
<sequence length="178" mass="19264">MTVERFSVLLIGGRSGVGKSTVSWEISAQLRDAAVSHCFIEGDFLDQAHPAPPDDPSRTEMTRRNLASLWGNYAALGYRRLIYTNTVSVLERDLVVGAMGGNVEVTGVLLTAADDIASQRLGLRETGGQYEAHVTRGTAAARHLETHAPQWVVRVPTDGKDVTEVAGEVIGLTRWHAV</sequence>
<protein>
    <recommendedName>
        <fullName evidence="3">Adenylylsulfate kinase</fullName>
    </recommendedName>
</protein>
<proteinExistence type="predicted"/>
<dbReference type="EMBL" id="BAABBE010000003">
    <property type="protein sequence ID" value="GAA3629206.1"/>
    <property type="molecule type" value="Genomic_DNA"/>
</dbReference>
<dbReference type="InterPro" id="IPR027417">
    <property type="entry name" value="P-loop_NTPase"/>
</dbReference>
<evidence type="ECO:0008006" key="3">
    <source>
        <dbReference type="Google" id="ProtNLM"/>
    </source>
</evidence>
<evidence type="ECO:0000313" key="2">
    <source>
        <dbReference type="Proteomes" id="UP001500711"/>
    </source>
</evidence>
<organism evidence="1 2">
    <name type="scientific">Lentzea roselyniae</name>
    <dbReference type="NCBI Taxonomy" id="531940"/>
    <lineage>
        <taxon>Bacteria</taxon>
        <taxon>Bacillati</taxon>
        <taxon>Actinomycetota</taxon>
        <taxon>Actinomycetes</taxon>
        <taxon>Pseudonocardiales</taxon>
        <taxon>Pseudonocardiaceae</taxon>
        <taxon>Lentzea</taxon>
    </lineage>
</organism>
<dbReference type="SUPFAM" id="SSF52540">
    <property type="entry name" value="P-loop containing nucleoside triphosphate hydrolases"/>
    <property type="match status" value="1"/>
</dbReference>
<dbReference type="Gene3D" id="3.40.50.300">
    <property type="entry name" value="P-loop containing nucleotide triphosphate hydrolases"/>
    <property type="match status" value="1"/>
</dbReference>
<evidence type="ECO:0000313" key="1">
    <source>
        <dbReference type="EMBL" id="GAA3629206.1"/>
    </source>
</evidence>
<name>A0ABP7AC89_9PSEU</name>
<reference evidence="2" key="1">
    <citation type="journal article" date="2019" name="Int. J. Syst. Evol. Microbiol.">
        <title>The Global Catalogue of Microorganisms (GCM) 10K type strain sequencing project: providing services to taxonomists for standard genome sequencing and annotation.</title>
        <authorList>
            <consortium name="The Broad Institute Genomics Platform"/>
            <consortium name="The Broad Institute Genome Sequencing Center for Infectious Disease"/>
            <person name="Wu L."/>
            <person name="Ma J."/>
        </authorList>
    </citation>
    <scope>NUCLEOTIDE SEQUENCE [LARGE SCALE GENOMIC DNA]</scope>
    <source>
        <strain evidence="2">JCM 17494</strain>
    </source>
</reference>
<comment type="caution">
    <text evidence="1">The sequence shown here is derived from an EMBL/GenBank/DDBJ whole genome shotgun (WGS) entry which is preliminary data.</text>
</comment>